<sequence length="255" mass="26643">MDIETVLPAEIDVEARLDTLARRYKGAGGVGISVLNVIGGSAENLIDQLPKGIRQNLETATVAALNQAMRAAHSSRSFVPDQKSWLNQAVTTALGAAGGAGGLPTALAELPVTTTLLLRVIQGVAVEHGFDPDAENVQFDCVQVFSAAGPLSGDDGTDLGFLSARVALSGKAMQAVIHKIAPKLAVVLGQKLAAQAVPVLGAMAGAATNYAYTSYYQDMAHVHFGLRKLAIEADVPHRELVVLLGERMGRPTVRS</sequence>
<dbReference type="Proteomes" id="UP001556098">
    <property type="component" value="Unassembled WGS sequence"/>
</dbReference>
<comment type="caution">
    <text evidence="1">The sequence shown here is derived from an EMBL/GenBank/DDBJ whole genome shotgun (WGS) entry which is preliminary data.</text>
</comment>
<protein>
    <submittedName>
        <fullName evidence="1">EcsC family protein</fullName>
    </submittedName>
</protein>
<dbReference type="PANTHER" id="PTHR41260:SF1">
    <property type="entry name" value="PROTEIN ECSC"/>
    <property type="match status" value="1"/>
</dbReference>
<organism evidence="1 2">
    <name type="scientific">Sulfitobacter sediminis</name>
    <dbReference type="NCBI Taxonomy" id="3234186"/>
    <lineage>
        <taxon>Bacteria</taxon>
        <taxon>Pseudomonadati</taxon>
        <taxon>Pseudomonadota</taxon>
        <taxon>Alphaproteobacteria</taxon>
        <taxon>Rhodobacterales</taxon>
        <taxon>Roseobacteraceae</taxon>
        <taxon>Sulfitobacter</taxon>
    </lineage>
</organism>
<gene>
    <name evidence="1" type="ORF">AB2B41_06875</name>
</gene>
<proteinExistence type="predicted"/>
<evidence type="ECO:0000313" key="1">
    <source>
        <dbReference type="EMBL" id="MEW9919319.1"/>
    </source>
</evidence>
<dbReference type="RefSeq" id="WP_367877023.1">
    <property type="nucleotide sequence ID" value="NZ_JBFNXX010000004.1"/>
</dbReference>
<reference evidence="1 2" key="1">
    <citation type="submission" date="2024-07" db="EMBL/GenBank/DDBJ databases">
        <title>Marimonas sp.nov., isolated from tidal-flat sediment.</title>
        <authorList>
            <person name="Jayan J.N."/>
            <person name="Lee S.S."/>
        </authorList>
    </citation>
    <scope>NUCLEOTIDE SEQUENCE [LARGE SCALE GENOMIC DNA]</scope>
    <source>
        <strain evidence="1 2">MJW-29</strain>
    </source>
</reference>
<dbReference type="InterPro" id="IPR024787">
    <property type="entry name" value="EcsC"/>
</dbReference>
<accession>A0ABV3RK92</accession>
<dbReference type="Pfam" id="PF12787">
    <property type="entry name" value="EcsC"/>
    <property type="match status" value="1"/>
</dbReference>
<evidence type="ECO:0000313" key="2">
    <source>
        <dbReference type="Proteomes" id="UP001556098"/>
    </source>
</evidence>
<name>A0ABV3RK92_9RHOB</name>
<keyword evidence="2" id="KW-1185">Reference proteome</keyword>
<dbReference type="PANTHER" id="PTHR41260">
    <property type="entry name" value="PROTEIN ECSC"/>
    <property type="match status" value="1"/>
</dbReference>
<dbReference type="EMBL" id="JBFNXX010000004">
    <property type="protein sequence ID" value="MEW9919319.1"/>
    <property type="molecule type" value="Genomic_DNA"/>
</dbReference>